<evidence type="ECO:0000313" key="2">
    <source>
        <dbReference type="EMBL" id="GAE51538.1"/>
    </source>
</evidence>
<comment type="caution">
    <text evidence="2">The sequence shown here is derived from an EMBL/GenBank/DDBJ whole genome shotgun (WGS) entry which is preliminary data.</text>
</comment>
<dbReference type="Proteomes" id="UP000019143">
    <property type="component" value="Unassembled WGS sequence"/>
</dbReference>
<dbReference type="AlphaFoldDB" id="W4S5W7"/>
<accession>W4S5W7</accession>
<reference evidence="2 3" key="1">
    <citation type="submission" date="2014-01" db="EMBL/GenBank/DDBJ databases">
        <title>Genome sequence and analysis of Xanthomonas arboricola pv. pruni.</title>
        <authorList>
            <person name="Fujikawa T."/>
            <person name="Nakazono-Nagaoka E."/>
        </authorList>
    </citation>
    <scope>NUCLEOTIDE SEQUENCE [LARGE SCALE GENOMIC DNA]</scope>
    <source>
        <strain evidence="3">MAFF 311562</strain>
    </source>
</reference>
<name>W4S5W7_9XANT</name>
<proteinExistence type="predicted"/>
<gene>
    <name evidence="2" type="ORF">XPU_3070</name>
</gene>
<evidence type="ECO:0000259" key="1">
    <source>
        <dbReference type="Pfam" id="PF07791"/>
    </source>
</evidence>
<organism evidence="2 3">
    <name type="scientific">Xanthomonas arboricola pv. pruni str. MAFF 311562</name>
    <dbReference type="NCBI Taxonomy" id="1414836"/>
    <lineage>
        <taxon>Bacteria</taxon>
        <taxon>Pseudomonadati</taxon>
        <taxon>Pseudomonadota</taxon>
        <taxon>Gammaproteobacteria</taxon>
        <taxon>Lysobacterales</taxon>
        <taxon>Lysobacteraceae</taxon>
        <taxon>Xanthomonas</taxon>
    </lineage>
</organism>
<protein>
    <recommendedName>
        <fullName evidence="1">Immunity MXAN-0049 protein domain-containing protein</fullName>
    </recommendedName>
</protein>
<sequence length="247" mass="27408">MAIHTAGKGRAQLSMAKGRAVDSWAEQWVDTHMETERMETKTINEPKVGEFFQLRPDARRGGKGHGVVFENEKALLSSPRLILKPDEGGFPPLHETPRLVYNPSEGELPQDLEGGFSGYWLVSERLRQVMESVDADAFVFADADYRLADGSKGPTFFLCDVVRTLDALDEDASELDIKISDDYEDGKYYSLAGGSRLAFQARRAWRCPRFSGFPSMAVFFAIGCSRTLLRQRGLAPKASRMASGSTT</sequence>
<feature type="domain" description="Immunity MXAN-0049 protein" evidence="1">
    <location>
        <begin position="50"/>
        <end position="200"/>
    </location>
</feature>
<dbReference type="InterPro" id="IPR012433">
    <property type="entry name" value="Imm11"/>
</dbReference>
<evidence type="ECO:0000313" key="3">
    <source>
        <dbReference type="Proteomes" id="UP000019143"/>
    </source>
</evidence>
<dbReference type="Pfam" id="PF07791">
    <property type="entry name" value="Imm11"/>
    <property type="match status" value="1"/>
</dbReference>
<dbReference type="EMBL" id="BAVB01000304">
    <property type="protein sequence ID" value="GAE51538.1"/>
    <property type="molecule type" value="Genomic_DNA"/>
</dbReference>